<dbReference type="OrthoDB" id="3997164at2759"/>
<reference evidence="4 5" key="1">
    <citation type="journal article" date="2016" name="Proc. Natl. Acad. Sci. U.S.A.">
        <title>Comparative genomics of biotechnologically important yeasts.</title>
        <authorList>
            <person name="Riley R."/>
            <person name="Haridas S."/>
            <person name="Wolfe K.H."/>
            <person name="Lopes M.R."/>
            <person name="Hittinger C.T."/>
            <person name="Goeker M."/>
            <person name="Salamov A.A."/>
            <person name="Wisecaver J.H."/>
            <person name="Long T.M."/>
            <person name="Calvey C.H."/>
            <person name="Aerts A.L."/>
            <person name="Barry K.W."/>
            <person name="Choi C."/>
            <person name="Clum A."/>
            <person name="Coughlan A.Y."/>
            <person name="Deshpande S."/>
            <person name="Douglass A.P."/>
            <person name="Hanson S.J."/>
            <person name="Klenk H.-P."/>
            <person name="LaButti K.M."/>
            <person name="Lapidus A."/>
            <person name="Lindquist E.A."/>
            <person name="Lipzen A.M."/>
            <person name="Meier-Kolthoff J.P."/>
            <person name="Ohm R.A."/>
            <person name="Otillar R.P."/>
            <person name="Pangilinan J.L."/>
            <person name="Peng Y."/>
            <person name="Rokas A."/>
            <person name="Rosa C.A."/>
            <person name="Scheuner C."/>
            <person name="Sibirny A.A."/>
            <person name="Slot J.C."/>
            <person name="Stielow J.B."/>
            <person name="Sun H."/>
            <person name="Kurtzman C.P."/>
            <person name="Blackwell M."/>
            <person name="Grigoriev I.V."/>
            <person name="Jeffries T.W."/>
        </authorList>
    </citation>
    <scope>NUCLEOTIDE SEQUENCE [LARGE SCALE GENOMIC DNA]</scope>
    <source>
        <strain evidence="4 5">NRRL Y-2026</strain>
    </source>
</reference>
<dbReference type="Proteomes" id="UP000094455">
    <property type="component" value="Unassembled WGS sequence"/>
</dbReference>
<dbReference type="AlphaFoldDB" id="A0A1E3NG72"/>
<sequence>MSKATSLTFNGIIPLIPDVLIDNFETIHANSTSRNNIAKYCIISHAHCDHYKGLSGKFLKSKAPKFILTKTTKHLILCHTNTPTNIEKNLTNAEFAEMNVTKELEPGLNYTFIPNYHCLGSAMVLIKDLRGGKALSVLYTGDARFEYGVIYSIRTSTILSPYIFGSEPLNMLYLDTTFSYRNRNIEILDNLEGIYRLASLIRQYPIGTKFRFLDTIYGFEEVWVKIHDIFASKCNFYFSKNVSRWIEKVKLSNNWLYDDLEKNVNMVDKIYNLVPVKRDKFDYAFYIGEIEECGISDASSIITIKHAIDMTKTEYMEVYLPREINQFEELNCQNQEKEIWNGKFWFNNGGRKQLLNFNYIRCKQSFMFLPLHIKFIYSRHSSYSESKNFVKLFKNVQDIYPMTESFDTWQKGFNMKNFYGINNSSYDLASNDKYGSCNLELRSDDNNLRIIDYWGSSSDRCSDVLNSFNSVSTEVDFDFDPIGQVIRGKETQLSRKRKEGVALKGRVLKTQRREKRRRIERFLNNVDTVGPATFNPQKYVRCLRLDHGIDRELIRSYSLEEEEIFDNKNVMKLKSNLEDILIDINFM</sequence>
<dbReference type="GeneID" id="30181309"/>
<dbReference type="GO" id="GO:0000723">
    <property type="term" value="P:telomere maintenance"/>
    <property type="evidence" value="ECO:0007669"/>
    <property type="project" value="TreeGrafter"/>
</dbReference>
<proteinExistence type="predicted"/>
<accession>A0A1E3NG72</accession>
<gene>
    <name evidence="4" type="ORF">PICMEDRAFT_73922</name>
</gene>
<dbReference type="PANTHER" id="PTHR23240:SF8">
    <property type="entry name" value="PROTEIN ARTEMIS"/>
    <property type="match status" value="1"/>
</dbReference>
<keyword evidence="2" id="KW-0378">Hydrolase</keyword>
<dbReference type="GO" id="GO:0035312">
    <property type="term" value="F:5'-3' DNA exonuclease activity"/>
    <property type="evidence" value="ECO:0007669"/>
    <property type="project" value="TreeGrafter"/>
</dbReference>
<keyword evidence="5" id="KW-1185">Reference proteome</keyword>
<protein>
    <recommendedName>
        <fullName evidence="6">Metallo-beta-lactamase domain-containing protein</fullName>
    </recommendedName>
</protein>
<dbReference type="SUPFAM" id="SSF56281">
    <property type="entry name" value="Metallo-hydrolase/oxidoreductase"/>
    <property type="match status" value="1"/>
</dbReference>
<dbReference type="InterPro" id="IPR036866">
    <property type="entry name" value="RibonucZ/Hydroxyglut_hydro"/>
</dbReference>
<evidence type="ECO:0000256" key="2">
    <source>
        <dbReference type="ARBA" id="ARBA00022801"/>
    </source>
</evidence>
<dbReference type="RefSeq" id="XP_019016258.1">
    <property type="nucleotide sequence ID" value="XM_019164622.1"/>
</dbReference>
<evidence type="ECO:0000313" key="4">
    <source>
        <dbReference type="EMBL" id="ODQ45145.1"/>
    </source>
</evidence>
<dbReference type="Gene3D" id="3.40.50.12650">
    <property type="match status" value="1"/>
</dbReference>
<dbReference type="GO" id="GO:0003684">
    <property type="term" value="F:damaged DNA binding"/>
    <property type="evidence" value="ECO:0007669"/>
    <property type="project" value="TreeGrafter"/>
</dbReference>
<dbReference type="STRING" id="763406.A0A1E3NG72"/>
<evidence type="ECO:0000256" key="1">
    <source>
        <dbReference type="ARBA" id="ARBA00022722"/>
    </source>
</evidence>
<dbReference type="GO" id="GO:0006303">
    <property type="term" value="P:double-strand break repair via nonhomologous end joining"/>
    <property type="evidence" value="ECO:0007669"/>
    <property type="project" value="TreeGrafter"/>
</dbReference>
<evidence type="ECO:0000256" key="3">
    <source>
        <dbReference type="ARBA" id="ARBA00022839"/>
    </source>
</evidence>
<dbReference type="Gene3D" id="3.60.15.10">
    <property type="entry name" value="Ribonuclease Z/Hydroxyacylglutathione hydrolase-like"/>
    <property type="match status" value="1"/>
</dbReference>
<dbReference type="GO" id="GO:0036297">
    <property type="term" value="P:interstrand cross-link repair"/>
    <property type="evidence" value="ECO:0007669"/>
    <property type="project" value="TreeGrafter"/>
</dbReference>
<name>A0A1E3NG72_9ASCO</name>
<evidence type="ECO:0008006" key="6">
    <source>
        <dbReference type="Google" id="ProtNLM"/>
    </source>
</evidence>
<keyword evidence="1" id="KW-0540">Nuclease</keyword>
<evidence type="ECO:0000313" key="5">
    <source>
        <dbReference type="Proteomes" id="UP000094455"/>
    </source>
</evidence>
<organism evidence="4 5">
    <name type="scientific">Pichia membranifaciens NRRL Y-2026</name>
    <dbReference type="NCBI Taxonomy" id="763406"/>
    <lineage>
        <taxon>Eukaryota</taxon>
        <taxon>Fungi</taxon>
        <taxon>Dikarya</taxon>
        <taxon>Ascomycota</taxon>
        <taxon>Saccharomycotina</taxon>
        <taxon>Pichiomycetes</taxon>
        <taxon>Pichiales</taxon>
        <taxon>Pichiaceae</taxon>
        <taxon>Pichia</taxon>
    </lineage>
</organism>
<dbReference type="PANTHER" id="PTHR23240">
    <property type="entry name" value="DNA CROSS-LINK REPAIR PROTEIN PSO2/SNM1-RELATED"/>
    <property type="match status" value="1"/>
</dbReference>
<keyword evidence="3" id="KW-0269">Exonuclease</keyword>
<dbReference type="EMBL" id="KV454005">
    <property type="protein sequence ID" value="ODQ45145.1"/>
    <property type="molecule type" value="Genomic_DNA"/>
</dbReference>